<keyword evidence="2" id="KW-0479">Metal-binding</keyword>
<accession>A0A7G1IAH7</accession>
<dbReference type="InterPro" id="IPR013785">
    <property type="entry name" value="Aldolase_TIM"/>
</dbReference>
<evidence type="ECO:0000313" key="7">
    <source>
        <dbReference type="Proteomes" id="UP000516380"/>
    </source>
</evidence>
<dbReference type="PANTHER" id="PTHR43273">
    <property type="entry name" value="ANAEROBIC SULFATASE-MATURATING ENZYME HOMOLOG ASLB-RELATED"/>
    <property type="match status" value="1"/>
</dbReference>
<evidence type="ECO:0000256" key="3">
    <source>
        <dbReference type="ARBA" id="ARBA00023004"/>
    </source>
</evidence>
<dbReference type="CDD" id="cd01335">
    <property type="entry name" value="Radical_SAM"/>
    <property type="match status" value="1"/>
</dbReference>
<keyword evidence="1" id="KW-0949">S-adenosyl-L-methionine</keyword>
<evidence type="ECO:0000256" key="4">
    <source>
        <dbReference type="ARBA" id="ARBA00023014"/>
    </source>
</evidence>
<sequence>MAFGLRQSAAMQWVIKTTKLCNLRCKYCYEWEHLSDPTRMPEGVWRHALVAIRDYAELTTRRCGYDIPLDIIWHGGEPTLLPRTYFERVFALQRDVFPRDWIENRRVRNVLQTNLYVVRDEHLDVFEEFGIELGVSVDFSEGVRLTAGGRPTEAAVRANMRRLQDRGLPFSIITVLAAHTISQIRQIFEEIARLNKPTRLLPLFSGPATRPMDGVTVAKSDILDAMMVFLICGSRPV</sequence>
<dbReference type="AlphaFoldDB" id="A0A7G1IAH7"/>
<name>A0A7G1IAH7_MYCKA</name>
<dbReference type="Pfam" id="PF04055">
    <property type="entry name" value="Radical_SAM"/>
    <property type="match status" value="1"/>
</dbReference>
<dbReference type="SUPFAM" id="SSF102114">
    <property type="entry name" value="Radical SAM enzymes"/>
    <property type="match status" value="1"/>
</dbReference>
<dbReference type="EMBL" id="AP023343">
    <property type="protein sequence ID" value="BCI88101.1"/>
    <property type="molecule type" value="Genomic_DNA"/>
</dbReference>
<dbReference type="GO" id="GO:0016491">
    <property type="term" value="F:oxidoreductase activity"/>
    <property type="evidence" value="ECO:0007669"/>
    <property type="project" value="InterPro"/>
</dbReference>
<evidence type="ECO:0000256" key="2">
    <source>
        <dbReference type="ARBA" id="ARBA00022723"/>
    </source>
</evidence>
<feature type="domain" description="Radical SAM core" evidence="5">
    <location>
        <begin position="16"/>
        <end position="190"/>
    </location>
</feature>
<keyword evidence="4" id="KW-0411">Iron-sulfur</keyword>
<dbReference type="InterPro" id="IPR058240">
    <property type="entry name" value="rSAM_sf"/>
</dbReference>
<dbReference type="InterPro" id="IPR023867">
    <property type="entry name" value="Sulphatase_maturase_rSAM"/>
</dbReference>
<dbReference type="GO" id="GO:0051536">
    <property type="term" value="F:iron-sulfur cluster binding"/>
    <property type="evidence" value="ECO:0007669"/>
    <property type="project" value="UniProtKB-KW"/>
</dbReference>
<dbReference type="PANTHER" id="PTHR43273:SF8">
    <property type="entry name" value="RADICAL SAM DOMAIN PROTEIN"/>
    <property type="match status" value="1"/>
</dbReference>
<keyword evidence="7" id="KW-1185">Reference proteome</keyword>
<reference evidence="6 7" key="1">
    <citation type="submission" date="2020-07" db="EMBL/GenBank/DDBJ databases">
        <title>Mycobacterium kansasii (former subtype) with zoonotic potential isolated from diseased indoor pet cat, Japan.</title>
        <authorList>
            <person name="Fukano H."/>
            <person name="Terazono T."/>
            <person name="Hoshino Y."/>
        </authorList>
    </citation>
    <scope>NUCLEOTIDE SEQUENCE [LARGE SCALE GENOMIC DNA]</scope>
    <source>
        <strain evidence="6 7">Kuro-I</strain>
    </source>
</reference>
<dbReference type="SFLD" id="SFLDG01067">
    <property type="entry name" value="SPASM/twitch_domain_containing"/>
    <property type="match status" value="1"/>
</dbReference>
<dbReference type="Gene3D" id="3.20.20.70">
    <property type="entry name" value="Aldolase class I"/>
    <property type="match status" value="1"/>
</dbReference>
<dbReference type="Proteomes" id="UP000516380">
    <property type="component" value="Chromosome"/>
</dbReference>
<proteinExistence type="predicted"/>
<organism evidence="6 7">
    <name type="scientific">Mycobacterium kansasii</name>
    <dbReference type="NCBI Taxonomy" id="1768"/>
    <lineage>
        <taxon>Bacteria</taxon>
        <taxon>Bacillati</taxon>
        <taxon>Actinomycetota</taxon>
        <taxon>Actinomycetes</taxon>
        <taxon>Mycobacteriales</taxon>
        <taxon>Mycobacteriaceae</taxon>
        <taxon>Mycobacterium</taxon>
    </lineage>
</organism>
<keyword evidence="3" id="KW-0408">Iron</keyword>
<dbReference type="GO" id="GO:0046872">
    <property type="term" value="F:metal ion binding"/>
    <property type="evidence" value="ECO:0007669"/>
    <property type="project" value="UniProtKB-KW"/>
</dbReference>
<dbReference type="InterPro" id="IPR007197">
    <property type="entry name" value="rSAM"/>
</dbReference>
<gene>
    <name evidence="6" type="ORF">NIIDMKKI_33070</name>
</gene>
<evidence type="ECO:0000259" key="5">
    <source>
        <dbReference type="Pfam" id="PF04055"/>
    </source>
</evidence>
<evidence type="ECO:0000256" key="1">
    <source>
        <dbReference type="ARBA" id="ARBA00022691"/>
    </source>
</evidence>
<protein>
    <recommendedName>
        <fullName evidence="5">Radical SAM core domain-containing protein</fullName>
    </recommendedName>
</protein>
<evidence type="ECO:0000313" key="6">
    <source>
        <dbReference type="EMBL" id="BCI88101.1"/>
    </source>
</evidence>
<dbReference type="SFLD" id="SFLDS00029">
    <property type="entry name" value="Radical_SAM"/>
    <property type="match status" value="1"/>
</dbReference>